<evidence type="ECO:0000256" key="2">
    <source>
        <dbReference type="ARBA" id="ARBA00023002"/>
    </source>
</evidence>
<dbReference type="FunFam" id="3.40.50.720:FF:000084">
    <property type="entry name" value="Short-chain dehydrogenase reductase"/>
    <property type="match status" value="1"/>
</dbReference>
<gene>
    <name evidence="3" type="ORF">EDD52_12323</name>
</gene>
<evidence type="ECO:0000256" key="1">
    <source>
        <dbReference type="ARBA" id="ARBA00006484"/>
    </source>
</evidence>
<proteinExistence type="inferred from homology"/>
<accession>A0A4R3J2G4</accession>
<name>A0A4R3J2G4_9RHOB</name>
<keyword evidence="2" id="KW-0560">Oxidoreductase</keyword>
<dbReference type="SUPFAM" id="SSF51735">
    <property type="entry name" value="NAD(P)-binding Rossmann-fold domains"/>
    <property type="match status" value="1"/>
</dbReference>
<organism evidence="3 4">
    <name type="scientific">Primorskyibacter sedentarius</name>
    <dbReference type="NCBI Taxonomy" id="745311"/>
    <lineage>
        <taxon>Bacteria</taxon>
        <taxon>Pseudomonadati</taxon>
        <taxon>Pseudomonadota</taxon>
        <taxon>Alphaproteobacteria</taxon>
        <taxon>Rhodobacterales</taxon>
        <taxon>Roseobacteraceae</taxon>
        <taxon>Primorskyibacter</taxon>
    </lineage>
</organism>
<dbReference type="InterPro" id="IPR036291">
    <property type="entry name" value="NAD(P)-bd_dom_sf"/>
</dbReference>
<keyword evidence="4" id="KW-1185">Reference proteome</keyword>
<dbReference type="PRINTS" id="PR00081">
    <property type="entry name" value="GDHRDH"/>
</dbReference>
<dbReference type="InterPro" id="IPR020904">
    <property type="entry name" value="Sc_DH/Rdtase_CS"/>
</dbReference>
<dbReference type="Gene3D" id="3.40.50.720">
    <property type="entry name" value="NAD(P)-binding Rossmann-like Domain"/>
    <property type="match status" value="1"/>
</dbReference>
<dbReference type="GO" id="GO:0016491">
    <property type="term" value="F:oxidoreductase activity"/>
    <property type="evidence" value="ECO:0007669"/>
    <property type="project" value="UniProtKB-KW"/>
</dbReference>
<dbReference type="CDD" id="cd05233">
    <property type="entry name" value="SDR_c"/>
    <property type="match status" value="1"/>
</dbReference>
<protein>
    <submittedName>
        <fullName evidence="3">Ribitol 2-dehydrogenase</fullName>
    </submittedName>
</protein>
<dbReference type="PANTHER" id="PTHR43669">
    <property type="entry name" value="5-KETO-D-GLUCONATE 5-REDUCTASE"/>
    <property type="match status" value="1"/>
</dbReference>
<evidence type="ECO:0000313" key="4">
    <source>
        <dbReference type="Proteomes" id="UP000295696"/>
    </source>
</evidence>
<dbReference type="EMBL" id="SLZU01000023">
    <property type="protein sequence ID" value="TCS58993.1"/>
    <property type="molecule type" value="Genomic_DNA"/>
</dbReference>
<dbReference type="Pfam" id="PF00106">
    <property type="entry name" value="adh_short"/>
    <property type="match status" value="1"/>
</dbReference>
<reference evidence="3 4" key="1">
    <citation type="submission" date="2019-03" db="EMBL/GenBank/DDBJ databases">
        <title>Genomic Encyclopedia of Type Strains, Phase IV (KMG-IV): sequencing the most valuable type-strain genomes for metagenomic binning, comparative biology and taxonomic classification.</title>
        <authorList>
            <person name="Goeker M."/>
        </authorList>
    </citation>
    <scope>NUCLEOTIDE SEQUENCE [LARGE SCALE GENOMIC DNA]</scope>
    <source>
        <strain evidence="3 4">DSM 104836</strain>
    </source>
</reference>
<comment type="similarity">
    <text evidence="1">Belongs to the short-chain dehydrogenases/reductases (SDR) family.</text>
</comment>
<dbReference type="InterPro" id="IPR002347">
    <property type="entry name" value="SDR_fam"/>
</dbReference>
<comment type="caution">
    <text evidence="3">The sequence shown here is derived from an EMBL/GenBank/DDBJ whole genome shotgun (WGS) entry which is preliminary data.</text>
</comment>
<dbReference type="PROSITE" id="PS00061">
    <property type="entry name" value="ADH_SHORT"/>
    <property type="match status" value="1"/>
</dbReference>
<dbReference type="PANTHER" id="PTHR43669:SF3">
    <property type="entry name" value="ALCOHOL DEHYDROGENASE, PUTATIVE (AFU_ORTHOLOGUE AFUA_3G03445)-RELATED"/>
    <property type="match status" value="1"/>
</dbReference>
<dbReference type="Proteomes" id="UP000295696">
    <property type="component" value="Unassembled WGS sequence"/>
</dbReference>
<sequence>MEKRMAGHFSKKIAVITGGASGIGLATAEALIAEGAMVVLVDRDQAALKKETDRLGGRALAQVTDLLDPDSCAAMVPEILGKTGQIDILHCNAGSYIGGDLIETTSAAIDRMLNLNINAVIKNVHDVIPHMTERGAGDIIVTCSIAGHAAIGWEPVYSASKWSMTSFVQIMRRQLSQKGIRVGQVSPGPVVSALLADWPEENLKKARENGSLIEPSDVAEAIVFMLSRPRNITIRDIVVLPSNFDI</sequence>
<dbReference type="AlphaFoldDB" id="A0A4R3J2G4"/>
<evidence type="ECO:0000313" key="3">
    <source>
        <dbReference type="EMBL" id="TCS58993.1"/>
    </source>
</evidence>